<protein>
    <submittedName>
        <fullName evidence="1">SlyX protein</fullName>
    </submittedName>
</protein>
<dbReference type="PANTHER" id="PTHR36508:SF1">
    <property type="entry name" value="PROTEIN SLYX"/>
    <property type="match status" value="1"/>
</dbReference>
<keyword evidence="2" id="KW-1185">Reference proteome</keyword>
<gene>
    <name evidence="1" type="ORF">SAMN02799615_02449</name>
</gene>
<organism evidence="1 2">
    <name type="scientific">Dyella marensis</name>
    <dbReference type="NCBI Taxonomy" id="500610"/>
    <lineage>
        <taxon>Bacteria</taxon>
        <taxon>Pseudomonadati</taxon>
        <taxon>Pseudomonadota</taxon>
        <taxon>Gammaproteobacteria</taxon>
        <taxon>Lysobacterales</taxon>
        <taxon>Rhodanobacteraceae</taxon>
        <taxon>Dyella</taxon>
    </lineage>
</organism>
<proteinExistence type="predicted"/>
<dbReference type="PANTHER" id="PTHR36508">
    <property type="entry name" value="PROTEIN SLYX"/>
    <property type="match status" value="1"/>
</dbReference>
<evidence type="ECO:0000313" key="1">
    <source>
        <dbReference type="EMBL" id="SFF10151.1"/>
    </source>
</evidence>
<evidence type="ECO:0000313" key="2">
    <source>
        <dbReference type="Proteomes" id="UP000199477"/>
    </source>
</evidence>
<sequence length="71" mass="8231">MSDTLEQRLTELEVRLTFLDDTVNALVATETEQAQRILMLEQLLRDLRHELVALRTSHSLDPHSEPPPPHY</sequence>
<dbReference type="Pfam" id="PF04102">
    <property type="entry name" value="SlyX"/>
    <property type="match status" value="1"/>
</dbReference>
<dbReference type="AlphaFoldDB" id="A0A1I2G0J5"/>
<name>A0A1I2G0J5_9GAMM</name>
<dbReference type="Proteomes" id="UP000199477">
    <property type="component" value="Unassembled WGS sequence"/>
</dbReference>
<accession>A0A1I2G0J5</accession>
<dbReference type="RefSeq" id="WP_026633247.1">
    <property type="nucleotide sequence ID" value="NZ_FONH01000007.1"/>
</dbReference>
<reference evidence="2" key="1">
    <citation type="submission" date="2016-10" db="EMBL/GenBank/DDBJ databases">
        <authorList>
            <person name="Varghese N."/>
            <person name="Submissions S."/>
        </authorList>
    </citation>
    <scope>NUCLEOTIDE SEQUENCE [LARGE SCALE GENOMIC DNA]</scope>
    <source>
        <strain evidence="2">UNC178MFTsu3.1</strain>
    </source>
</reference>
<dbReference type="InterPro" id="IPR007236">
    <property type="entry name" value="SlyX"/>
</dbReference>
<dbReference type="STRING" id="500610.SAMN02799615_02449"/>
<dbReference type="EMBL" id="FONH01000007">
    <property type="protein sequence ID" value="SFF10151.1"/>
    <property type="molecule type" value="Genomic_DNA"/>
</dbReference>